<feature type="compositionally biased region" description="Polar residues" evidence="1">
    <location>
        <begin position="139"/>
        <end position="148"/>
    </location>
</feature>
<reference evidence="2" key="1">
    <citation type="submission" date="2022-07" db="EMBL/GenBank/DDBJ databases">
        <title>Chromosome-level genome of Muraenolepis orangiensis.</title>
        <authorList>
            <person name="Kim J."/>
        </authorList>
    </citation>
    <scope>NUCLEOTIDE SEQUENCE</scope>
    <source>
        <strain evidence="2">KU_S4_2022</strain>
        <tissue evidence="2">Muscle</tissue>
    </source>
</reference>
<proteinExistence type="predicted"/>
<keyword evidence="3" id="KW-1185">Reference proteome</keyword>
<gene>
    <name evidence="2" type="ORF">NHX12_030031</name>
</gene>
<name>A0A9Q0E722_9TELE</name>
<protein>
    <submittedName>
        <fullName evidence="2">Uncharacterized protein</fullName>
    </submittedName>
</protein>
<dbReference type="AlphaFoldDB" id="A0A9Q0E722"/>
<dbReference type="EMBL" id="JANIIK010000046">
    <property type="protein sequence ID" value="KAJ3602272.1"/>
    <property type="molecule type" value="Genomic_DNA"/>
</dbReference>
<dbReference type="Proteomes" id="UP001148018">
    <property type="component" value="Unassembled WGS sequence"/>
</dbReference>
<feature type="compositionally biased region" description="Basic and acidic residues" evidence="1">
    <location>
        <begin position="42"/>
        <end position="57"/>
    </location>
</feature>
<dbReference type="OrthoDB" id="6129702at2759"/>
<organism evidence="2 3">
    <name type="scientific">Muraenolepis orangiensis</name>
    <name type="common">Patagonian moray cod</name>
    <dbReference type="NCBI Taxonomy" id="630683"/>
    <lineage>
        <taxon>Eukaryota</taxon>
        <taxon>Metazoa</taxon>
        <taxon>Chordata</taxon>
        <taxon>Craniata</taxon>
        <taxon>Vertebrata</taxon>
        <taxon>Euteleostomi</taxon>
        <taxon>Actinopterygii</taxon>
        <taxon>Neopterygii</taxon>
        <taxon>Teleostei</taxon>
        <taxon>Neoteleostei</taxon>
        <taxon>Acanthomorphata</taxon>
        <taxon>Zeiogadaria</taxon>
        <taxon>Gadariae</taxon>
        <taxon>Gadiformes</taxon>
        <taxon>Muraenolepidoidei</taxon>
        <taxon>Muraenolepididae</taxon>
        <taxon>Muraenolepis</taxon>
    </lineage>
</organism>
<feature type="region of interest" description="Disordered" evidence="1">
    <location>
        <begin position="42"/>
        <end position="148"/>
    </location>
</feature>
<evidence type="ECO:0000313" key="2">
    <source>
        <dbReference type="EMBL" id="KAJ3602272.1"/>
    </source>
</evidence>
<evidence type="ECO:0000256" key="1">
    <source>
        <dbReference type="SAM" id="MobiDB-lite"/>
    </source>
</evidence>
<sequence length="148" mass="15859">METGPFDRRGWASQSLRVTARELSLVCRGKNSALVERFSRYQKAAEESNAERKKPLESAKPAVNSGGLSLLKKRWEQAGPPPPPPQDKSSLVTARNKPISRVVPPALPKPTPTRERTPPPKTPGPLSPKGSQGTVGHLQLSTGAPTAA</sequence>
<evidence type="ECO:0000313" key="3">
    <source>
        <dbReference type="Proteomes" id="UP001148018"/>
    </source>
</evidence>
<accession>A0A9Q0E722</accession>
<comment type="caution">
    <text evidence="2">The sequence shown here is derived from an EMBL/GenBank/DDBJ whole genome shotgun (WGS) entry which is preliminary data.</text>
</comment>